<name>A0A974P4A1_9CAUL</name>
<feature type="domain" description="Carboxylesterase type B" evidence="2">
    <location>
        <begin position="2"/>
        <end position="56"/>
    </location>
</feature>
<accession>A0A974P4A1</accession>
<dbReference type="EMBL" id="CP068570">
    <property type="protein sequence ID" value="QQZ50707.1"/>
    <property type="molecule type" value="Genomic_DNA"/>
</dbReference>
<evidence type="ECO:0000256" key="1">
    <source>
        <dbReference type="SAM" id="MobiDB-lite"/>
    </source>
</evidence>
<feature type="domain" description="Carboxylesterase type B" evidence="2">
    <location>
        <begin position="215"/>
        <end position="337"/>
    </location>
</feature>
<dbReference type="Gene3D" id="3.40.50.1820">
    <property type="entry name" value="alpha/beta hydrolase"/>
    <property type="match status" value="2"/>
</dbReference>
<dbReference type="AlphaFoldDB" id="A0A974P4A1"/>
<sequence length="351" mass="37607">MLVAINYRLGPLGYFAHPALTKAAGPGEAVGNYGLMDQIAALEWVKRNIKTFGGDPPTSPCSVRAPGRQHAGPAGDAEVQGPLQEGRRAVRRRLGRPHDARRQGGRGGKGATALGLTDATADQLRAAPAADLIAKVDGTFGPFVDGRLMKETSAQAFASGRANDVPLIIGSNSGEDSLMGEFGLPPATVGKLLPPAMRAVYAEEAAQGDEVLGRAAFTDRAMGAPARWTAARAAKGKPAWLYYFSYVGSRFRPMVTRSFHAAEIQYVFEYWGRRTPLSMIKPDDQAMATLMHGCWVAFAKTGKPACDWPAYDPKSDQLMEFGAPSGVRTHFRKARLDAQEAVALPTLELPK</sequence>
<dbReference type="SUPFAM" id="SSF53474">
    <property type="entry name" value="alpha/beta-Hydrolases"/>
    <property type="match status" value="1"/>
</dbReference>
<evidence type="ECO:0000259" key="2">
    <source>
        <dbReference type="Pfam" id="PF00135"/>
    </source>
</evidence>
<dbReference type="Pfam" id="PF00135">
    <property type="entry name" value="COesterase"/>
    <property type="match status" value="2"/>
</dbReference>
<dbReference type="InterPro" id="IPR002018">
    <property type="entry name" value="CarbesteraseB"/>
</dbReference>
<evidence type="ECO:0000313" key="3">
    <source>
        <dbReference type="EMBL" id="QQZ50707.1"/>
    </source>
</evidence>
<reference evidence="3" key="1">
    <citation type="submission" date="2021-01" db="EMBL/GenBank/DDBJ databases">
        <title>Genome sequence of Phenylobacterium sp. 20VBR1 isolated from a valley glaceir, Ny-Alesund, Svalbard.</title>
        <authorList>
            <person name="Thomas F.A."/>
            <person name="Krishnan K.P."/>
            <person name="Sinha R.K."/>
        </authorList>
    </citation>
    <scope>NUCLEOTIDE SEQUENCE</scope>
    <source>
        <strain evidence="3">20VBR1</strain>
    </source>
</reference>
<proteinExistence type="predicted"/>
<dbReference type="PANTHER" id="PTHR11559">
    <property type="entry name" value="CARBOXYLESTERASE"/>
    <property type="match status" value="1"/>
</dbReference>
<organism evidence="3">
    <name type="scientific">Phenylobacterium glaciei</name>
    <dbReference type="NCBI Taxonomy" id="2803784"/>
    <lineage>
        <taxon>Bacteria</taxon>
        <taxon>Pseudomonadati</taxon>
        <taxon>Pseudomonadota</taxon>
        <taxon>Alphaproteobacteria</taxon>
        <taxon>Caulobacterales</taxon>
        <taxon>Caulobacteraceae</taxon>
        <taxon>Phenylobacterium</taxon>
    </lineage>
</organism>
<gene>
    <name evidence="3" type="ORF">JKL49_04655</name>
</gene>
<feature type="region of interest" description="Disordered" evidence="1">
    <location>
        <begin position="53"/>
        <end position="113"/>
    </location>
</feature>
<protein>
    <submittedName>
        <fullName evidence="3">Carboxylesterase family protein</fullName>
    </submittedName>
</protein>
<dbReference type="InterPro" id="IPR029058">
    <property type="entry name" value="AB_hydrolase_fold"/>
</dbReference>
<dbReference type="InterPro" id="IPR050309">
    <property type="entry name" value="Type-B_Carboxylest/Lipase"/>
</dbReference>